<accession>A0A9D1S7I6</accession>
<dbReference type="EMBL" id="DVND01000206">
    <property type="protein sequence ID" value="HIU49328.1"/>
    <property type="molecule type" value="Genomic_DNA"/>
</dbReference>
<dbReference type="InterPro" id="IPR050194">
    <property type="entry name" value="Glycosyltransferase_grp1"/>
</dbReference>
<dbReference type="SUPFAM" id="SSF53756">
    <property type="entry name" value="UDP-Glycosyltransferase/glycogen phosphorylase"/>
    <property type="match status" value="1"/>
</dbReference>
<dbReference type="AlphaFoldDB" id="A0A9D1S7I6"/>
<sequence length="373" mass="41527">MKVMQILTDTNVGGAGIWLLNYLGAYDRERIDMVTVLPEKSRLTPMVTQLGCGVIELPGIADRSFSPGGIAEFKKVIEREQPDIIHTHACISARIAGRMKGVHIVNTRHCIEEPRKFPMRGIYRIINNSLSDIVIAVSEAVSENLIADGIKPDKVRVIYNGIRPLRELNAEQKAAARRLYGLGERDIVIGIVARLEPVKNHMLFLEAARFASLVNPHIKFMVVGTGSLEMELKKTVNDIPELKDRVIFTGYIQDVNDVMNVIDIHVNTSVREALCIALIEGMSLGKPCITTDSGGTREVVEHGKNGLVVPNNDAVNLSLAMIDLAQNARKRALYGTEGRRIARERFSVKEMAEKIGQVYSEFMDERKMLDEID</sequence>
<dbReference type="Pfam" id="PF13439">
    <property type="entry name" value="Glyco_transf_4"/>
    <property type="match status" value="1"/>
</dbReference>
<organism evidence="2 3">
    <name type="scientific">Candidatus Avimonoglobus intestinipullorum</name>
    <dbReference type="NCBI Taxonomy" id="2840699"/>
    <lineage>
        <taxon>Bacteria</taxon>
        <taxon>Bacillati</taxon>
        <taxon>Bacillota</taxon>
        <taxon>Clostridia</taxon>
        <taxon>Eubacteriales</taxon>
        <taxon>Candidatus Avimonoglobus</taxon>
    </lineage>
</organism>
<gene>
    <name evidence="2" type="ORF">IAB04_08160</name>
</gene>
<protein>
    <submittedName>
        <fullName evidence="2">Glycosyltransferase</fullName>
    </submittedName>
</protein>
<evidence type="ECO:0000259" key="1">
    <source>
        <dbReference type="Pfam" id="PF13439"/>
    </source>
</evidence>
<evidence type="ECO:0000313" key="2">
    <source>
        <dbReference type="EMBL" id="HIU49328.1"/>
    </source>
</evidence>
<dbReference type="GO" id="GO:0016757">
    <property type="term" value="F:glycosyltransferase activity"/>
    <property type="evidence" value="ECO:0007669"/>
    <property type="project" value="TreeGrafter"/>
</dbReference>
<dbReference type="Pfam" id="PF13692">
    <property type="entry name" value="Glyco_trans_1_4"/>
    <property type="match status" value="1"/>
</dbReference>
<dbReference type="InterPro" id="IPR028098">
    <property type="entry name" value="Glyco_trans_4-like_N"/>
</dbReference>
<feature type="domain" description="Glycosyltransferase subfamily 4-like N-terminal" evidence="1">
    <location>
        <begin position="12"/>
        <end position="163"/>
    </location>
</feature>
<comment type="caution">
    <text evidence="2">The sequence shown here is derived from an EMBL/GenBank/DDBJ whole genome shotgun (WGS) entry which is preliminary data.</text>
</comment>
<dbReference type="Proteomes" id="UP000824111">
    <property type="component" value="Unassembled WGS sequence"/>
</dbReference>
<dbReference type="PANTHER" id="PTHR45947">
    <property type="entry name" value="SULFOQUINOVOSYL TRANSFERASE SQD2"/>
    <property type="match status" value="1"/>
</dbReference>
<dbReference type="PANTHER" id="PTHR45947:SF3">
    <property type="entry name" value="SULFOQUINOVOSYL TRANSFERASE SQD2"/>
    <property type="match status" value="1"/>
</dbReference>
<reference evidence="2" key="2">
    <citation type="journal article" date="2021" name="PeerJ">
        <title>Extensive microbial diversity within the chicken gut microbiome revealed by metagenomics and culture.</title>
        <authorList>
            <person name="Gilroy R."/>
            <person name="Ravi A."/>
            <person name="Getino M."/>
            <person name="Pursley I."/>
            <person name="Horton D.L."/>
            <person name="Alikhan N.F."/>
            <person name="Baker D."/>
            <person name="Gharbi K."/>
            <person name="Hall N."/>
            <person name="Watson M."/>
            <person name="Adriaenssens E.M."/>
            <person name="Foster-Nyarko E."/>
            <person name="Jarju S."/>
            <person name="Secka A."/>
            <person name="Antonio M."/>
            <person name="Oren A."/>
            <person name="Chaudhuri R.R."/>
            <person name="La Ragione R."/>
            <person name="Hildebrand F."/>
            <person name="Pallen M.J."/>
        </authorList>
    </citation>
    <scope>NUCLEOTIDE SEQUENCE</scope>
    <source>
        <strain evidence="2">ChiSjej4B22-9803</strain>
    </source>
</reference>
<name>A0A9D1S7I6_9FIRM</name>
<proteinExistence type="predicted"/>
<evidence type="ECO:0000313" key="3">
    <source>
        <dbReference type="Proteomes" id="UP000824111"/>
    </source>
</evidence>
<reference evidence="2" key="1">
    <citation type="submission" date="2020-10" db="EMBL/GenBank/DDBJ databases">
        <authorList>
            <person name="Gilroy R."/>
        </authorList>
    </citation>
    <scope>NUCLEOTIDE SEQUENCE</scope>
    <source>
        <strain evidence="2">ChiSjej4B22-9803</strain>
    </source>
</reference>
<dbReference type="Gene3D" id="3.40.50.2000">
    <property type="entry name" value="Glycogen Phosphorylase B"/>
    <property type="match status" value="2"/>
</dbReference>